<evidence type="ECO:0000313" key="3">
    <source>
        <dbReference type="EMBL" id="KAK4254929.1"/>
    </source>
</evidence>
<dbReference type="PANTHER" id="PTHR33836:SF7">
    <property type="entry name" value="LOW-TEMPERATURE-INDUCED PROTEIN"/>
    <property type="match status" value="1"/>
</dbReference>
<feature type="region of interest" description="Disordered" evidence="1">
    <location>
        <begin position="1"/>
        <end position="43"/>
    </location>
</feature>
<feature type="domain" description="LTI65/LTI78 PGEED repeat" evidence="2">
    <location>
        <begin position="232"/>
        <end position="262"/>
    </location>
</feature>
<accession>A0AAE1JKS6</accession>
<comment type="caution">
    <text evidence="3">The sequence shown here is derived from an EMBL/GenBank/DDBJ whole genome shotgun (WGS) entry which is preliminary data.</text>
</comment>
<protein>
    <recommendedName>
        <fullName evidence="2">LTI65/LTI78 PGEED repeat domain-containing protein</fullName>
    </recommendedName>
</protein>
<gene>
    <name evidence="3" type="ORF">QN277_008001</name>
</gene>
<feature type="region of interest" description="Disordered" evidence="1">
    <location>
        <begin position="56"/>
        <end position="224"/>
    </location>
</feature>
<dbReference type="Proteomes" id="UP001293593">
    <property type="component" value="Unassembled WGS sequence"/>
</dbReference>
<dbReference type="GO" id="GO:0009737">
    <property type="term" value="P:response to abscisic acid"/>
    <property type="evidence" value="ECO:0007669"/>
    <property type="project" value="InterPro"/>
</dbReference>
<keyword evidence="4" id="KW-1185">Reference proteome</keyword>
<evidence type="ECO:0000313" key="4">
    <source>
        <dbReference type="Proteomes" id="UP001293593"/>
    </source>
</evidence>
<feature type="compositionally biased region" description="Low complexity" evidence="1">
    <location>
        <begin position="193"/>
        <end position="204"/>
    </location>
</feature>
<dbReference type="InterPro" id="IPR057059">
    <property type="entry name" value="LTI65/LTI78_PGEED"/>
</dbReference>
<feature type="compositionally biased region" description="Polar residues" evidence="1">
    <location>
        <begin position="150"/>
        <end position="167"/>
    </location>
</feature>
<proteinExistence type="predicted"/>
<evidence type="ECO:0000259" key="2">
    <source>
        <dbReference type="Pfam" id="PF23399"/>
    </source>
</evidence>
<evidence type="ECO:0000256" key="1">
    <source>
        <dbReference type="SAM" id="MobiDB-lite"/>
    </source>
</evidence>
<dbReference type="PANTHER" id="PTHR33836">
    <property type="entry name" value="LOW-TEMPERATURE-INDUCED 65 KDA PROTEIN-RELATED"/>
    <property type="match status" value="1"/>
</dbReference>
<feature type="compositionally biased region" description="Basic and acidic residues" evidence="1">
    <location>
        <begin position="1"/>
        <end position="14"/>
    </location>
</feature>
<reference evidence="3" key="1">
    <citation type="submission" date="2023-10" db="EMBL/GenBank/DDBJ databases">
        <title>Chromosome-level genome of the transformable northern wattle, Acacia crassicarpa.</title>
        <authorList>
            <person name="Massaro I."/>
            <person name="Sinha N.R."/>
            <person name="Poethig S."/>
            <person name="Leichty A.R."/>
        </authorList>
    </citation>
    <scope>NUCLEOTIDE SEQUENCE</scope>
    <source>
        <strain evidence="3">Acra3RX</strain>
        <tissue evidence="3">Leaf</tissue>
    </source>
</reference>
<dbReference type="EMBL" id="JAWXYG010000013">
    <property type="protein sequence ID" value="KAK4254929.1"/>
    <property type="molecule type" value="Genomic_DNA"/>
</dbReference>
<feature type="compositionally biased region" description="Acidic residues" evidence="1">
    <location>
        <begin position="75"/>
        <end position="84"/>
    </location>
</feature>
<organism evidence="3 4">
    <name type="scientific">Acacia crassicarpa</name>
    <name type="common">northern wattle</name>
    <dbReference type="NCBI Taxonomy" id="499986"/>
    <lineage>
        <taxon>Eukaryota</taxon>
        <taxon>Viridiplantae</taxon>
        <taxon>Streptophyta</taxon>
        <taxon>Embryophyta</taxon>
        <taxon>Tracheophyta</taxon>
        <taxon>Spermatophyta</taxon>
        <taxon>Magnoliopsida</taxon>
        <taxon>eudicotyledons</taxon>
        <taxon>Gunneridae</taxon>
        <taxon>Pentapetalae</taxon>
        <taxon>rosids</taxon>
        <taxon>fabids</taxon>
        <taxon>Fabales</taxon>
        <taxon>Fabaceae</taxon>
        <taxon>Caesalpinioideae</taxon>
        <taxon>mimosoid clade</taxon>
        <taxon>Acacieae</taxon>
        <taxon>Acacia</taxon>
    </lineage>
</organism>
<feature type="compositionally biased region" description="Polar residues" evidence="1">
    <location>
        <begin position="180"/>
        <end position="191"/>
    </location>
</feature>
<feature type="compositionally biased region" description="Basic and acidic residues" evidence="1">
    <location>
        <begin position="23"/>
        <end position="43"/>
    </location>
</feature>
<sequence length="324" mass="35497">MAQLHRHDPADTSKSHVSTVEQLFREAEASKDKGSPSDRSKRCESVLAKVKEKAKKLRHTLSKKKHDDNVIPYPVEDDDVDQDTEYLGAPMYESELAPEQYKEKARQRPRANAMSEKHVQPSFVKSRVQGDKEASPSPSKSNKIAAHNSAGPSKTTPDSALTHSVPSKFSGLSVEPPERASSSAPTTSRKVSSPKTPKAKTASKTLHDASNMPPHALSAPATPYGYRDQIWDKGISVKEYLMNKFEPGEDDRALSQVISEAISPRKPPGDKGVVEKFRDAVTSLLRNDEPSQSLVAQTSPEIPVSTNAYEVGQEEAHGRILQAN</sequence>
<dbReference type="AlphaFoldDB" id="A0AAE1JKS6"/>
<name>A0AAE1JKS6_9FABA</name>
<dbReference type="InterPro" id="IPR037491">
    <property type="entry name" value="LTI78/LTI65"/>
</dbReference>
<dbReference type="Pfam" id="PF23399">
    <property type="entry name" value="LTI65_PGEED"/>
    <property type="match status" value="1"/>
</dbReference>